<evidence type="ECO:0000313" key="2">
    <source>
        <dbReference type="EMBL" id="ANH51082.1"/>
    </source>
</evidence>
<evidence type="ECO:0000313" key="3">
    <source>
        <dbReference type="Proteomes" id="UP000222360"/>
    </source>
</evidence>
<proteinExistence type="predicted"/>
<dbReference type="OrthoDB" id="17823at10239"/>
<organism evidence="2 3">
    <name type="scientific">Pseudomonas phage VSW-3</name>
    <dbReference type="NCBI Taxonomy" id="1852562"/>
    <lineage>
        <taxon>Viruses</taxon>
        <taxon>Duplodnaviria</taxon>
        <taxon>Heunggongvirae</taxon>
        <taxon>Uroviricota</taxon>
        <taxon>Caudoviricetes</taxon>
        <taxon>Autographivirales</taxon>
        <taxon>Autonotataviridae</taxon>
        <taxon>Napahaivirus</taxon>
        <taxon>Napahaivirus VSW3</taxon>
    </lineage>
</organism>
<evidence type="ECO:0000256" key="1">
    <source>
        <dbReference type="SAM" id="MobiDB-lite"/>
    </source>
</evidence>
<feature type="region of interest" description="Disordered" evidence="1">
    <location>
        <begin position="271"/>
        <end position="303"/>
    </location>
</feature>
<dbReference type="Proteomes" id="UP000222360">
    <property type="component" value="Segment"/>
</dbReference>
<gene>
    <name evidence="2" type="ORF">VSW3_6</name>
</gene>
<sequence>MTTTFDLNAIVNQAANESENLSEASKGGGGATPPNPGTCIATLVGYIELGLRLKKGYKGAADKKMRKARFIFELSGGTNKHTVTEGENPVKIAKRINVNVWLPAAGKKPSDKSGLYKLMSALNHAKDPAIKIPAQLLGKHVKVIVSVEEFTNEAGEVIKYGSIGTAQEGFRITPAQVDVVDEDGTPTGEYRLIPAPEVVSAQRCFLWEYANKPMWDSLFIEGEYEAVEAADGKPARPAKSKNVIQEEIKTALDWIGSPMQTILADGGELDTDALTDSDVPFEGGTPVKGTGGAAAADPLADML</sequence>
<name>A0A173GCN0_9CAUD</name>
<keyword evidence="3" id="KW-1185">Reference proteome</keyword>
<dbReference type="EMBL" id="KX066068">
    <property type="protein sequence ID" value="ANH51082.1"/>
    <property type="molecule type" value="Genomic_DNA"/>
</dbReference>
<protein>
    <submittedName>
        <fullName evidence="2">Uncharacterized protein</fullName>
    </submittedName>
</protein>
<reference evidence="2 3" key="1">
    <citation type="submission" date="2016-04" db="EMBL/GenBank/DDBJ databases">
        <title>Complete genome of Pseudomonas fluorescens phage VSW-3.</title>
        <authorList>
            <person name="Zhang C.-J."/>
            <person name="Wei Y.-L."/>
            <person name="Ji X.-L."/>
        </authorList>
    </citation>
    <scope>NUCLEOTIDE SEQUENCE [LARGE SCALE GENOMIC DNA]</scope>
</reference>
<accession>A0A173GCN0</accession>